<dbReference type="SUPFAM" id="SSF51161">
    <property type="entry name" value="Trimeric LpxA-like enzymes"/>
    <property type="match status" value="1"/>
</dbReference>
<dbReference type="InterPro" id="IPR050179">
    <property type="entry name" value="Trans_hexapeptide_repeat"/>
</dbReference>
<sequence length="216" mass="22925">MDIVVIGEGGHGKVVKELIHSRGKDRIIGLLDDRYNHLQLVDDVYTGPISSAHFLIDRMKELKFVIAIGNNAIRKSIVNKLGFPRESYISLIHETAIISKSATIGHGTVVMAHTIINADAVIGDHAIINSGAIIEHDARMGDYVHAAPKSLLTGAVRAEEGAMIGAGATIIPGKNIGDWAVIGAGATVISDIPSHMTAVGTPARLLMKIREGCETT</sequence>
<dbReference type="Gene3D" id="2.160.10.10">
    <property type="entry name" value="Hexapeptide repeat proteins"/>
    <property type="match status" value="1"/>
</dbReference>
<dbReference type="EMBL" id="BMHE01000005">
    <property type="protein sequence ID" value="GGI46051.1"/>
    <property type="molecule type" value="Genomic_DNA"/>
</dbReference>
<dbReference type="PANTHER" id="PTHR43300:SF7">
    <property type="entry name" value="UDP-N-ACETYLBACILLOSAMINE N-ACETYLTRANSFERASE"/>
    <property type="match status" value="1"/>
</dbReference>
<dbReference type="InterPro" id="IPR020019">
    <property type="entry name" value="AcTrfase_PglD-like"/>
</dbReference>
<reference evidence="3" key="1">
    <citation type="journal article" date="2019" name="Int. J. Syst. Evol. Microbiol.">
        <title>The Global Catalogue of Microorganisms (GCM) 10K type strain sequencing project: providing services to taxonomists for standard genome sequencing and annotation.</title>
        <authorList>
            <consortium name="The Broad Institute Genomics Platform"/>
            <consortium name="The Broad Institute Genome Sequencing Center for Infectious Disease"/>
            <person name="Wu L."/>
            <person name="Ma J."/>
        </authorList>
    </citation>
    <scope>NUCLEOTIDE SEQUENCE [LARGE SCALE GENOMIC DNA]</scope>
    <source>
        <strain evidence="3">CGMCC 1.15043</strain>
    </source>
</reference>
<protein>
    <submittedName>
        <fullName evidence="2">Acetyltransferase EpsM</fullName>
    </submittedName>
</protein>
<dbReference type="CDD" id="cd03360">
    <property type="entry name" value="LbH_AT_putative"/>
    <property type="match status" value="1"/>
</dbReference>
<name>A0ABQ2BRU6_9BACL</name>
<keyword evidence="3" id="KW-1185">Reference proteome</keyword>
<dbReference type="Pfam" id="PF17836">
    <property type="entry name" value="PglD_N"/>
    <property type="match status" value="1"/>
</dbReference>
<gene>
    <name evidence="2" type="primary">epsM</name>
    <name evidence="2" type="ORF">GCM10008018_15190</name>
</gene>
<evidence type="ECO:0000313" key="2">
    <source>
        <dbReference type="EMBL" id="GGI46051.1"/>
    </source>
</evidence>
<evidence type="ECO:0000313" key="3">
    <source>
        <dbReference type="Proteomes" id="UP000615455"/>
    </source>
</evidence>
<comment type="caution">
    <text evidence="2">The sequence shown here is derived from an EMBL/GenBank/DDBJ whole genome shotgun (WGS) entry which is preliminary data.</text>
</comment>
<feature type="domain" description="PglD N-terminal" evidence="1">
    <location>
        <begin position="2"/>
        <end position="81"/>
    </location>
</feature>
<accession>A0ABQ2BRU6</accession>
<dbReference type="Gene3D" id="3.40.50.20">
    <property type="match status" value="1"/>
</dbReference>
<proteinExistence type="predicted"/>
<dbReference type="NCBIfam" id="TIGR03570">
    <property type="entry name" value="NeuD_NnaD"/>
    <property type="match status" value="1"/>
</dbReference>
<evidence type="ECO:0000259" key="1">
    <source>
        <dbReference type="Pfam" id="PF17836"/>
    </source>
</evidence>
<organism evidence="2 3">
    <name type="scientific">Paenibacillus marchantiophytorum</name>
    <dbReference type="NCBI Taxonomy" id="1619310"/>
    <lineage>
        <taxon>Bacteria</taxon>
        <taxon>Bacillati</taxon>
        <taxon>Bacillota</taxon>
        <taxon>Bacilli</taxon>
        <taxon>Bacillales</taxon>
        <taxon>Paenibacillaceae</taxon>
        <taxon>Paenibacillus</taxon>
    </lineage>
</organism>
<dbReference type="InterPro" id="IPR011004">
    <property type="entry name" value="Trimer_LpxA-like_sf"/>
</dbReference>
<dbReference type="InterPro" id="IPR041561">
    <property type="entry name" value="PglD_N"/>
</dbReference>
<dbReference type="RefSeq" id="WP_189009881.1">
    <property type="nucleotide sequence ID" value="NZ_BMHE01000005.1"/>
</dbReference>
<dbReference type="PANTHER" id="PTHR43300">
    <property type="entry name" value="ACETYLTRANSFERASE"/>
    <property type="match status" value="1"/>
</dbReference>
<dbReference type="Proteomes" id="UP000615455">
    <property type="component" value="Unassembled WGS sequence"/>
</dbReference>